<name>A0A0J6CNQ1_9BACT</name>
<dbReference type="PATRIC" id="fig|328812.4.peg.466"/>
<gene>
    <name evidence="1" type="ORF">ACM15_04525</name>
</gene>
<evidence type="ECO:0000313" key="1">
    <source>
        <dbReference type="EMBL" id="KMM34840.1"/>
    </source>
</evidence>
<proteinExistence type="predicted"/>
<dbReference type="AlphaFoldDB" id="A0A0J6CNQ1"/>
<sequence length="204" mass="23455">MTNSEQARRMFDRTNSFIISANIVSKISNEEIVKRLVKGLLFCKVTYTKAFNAIYDNIENLTKVEFVKVTVNRMEDTLFKLDFEKVTSLNELAKSYFIIHDVNAAIAAFIYKETYFNLSINAFFYRCSYIGFMSDISGKVALPLNPKIITIPDEETLEALRDEYERKQEEAMNIDLPADYVVETTEDAGYNLLSDNVEEAIIVE</sequence>
<comment type="caution">
    <text evidence="1">The sequence shown here is derived from an EMBL/GenBank/DDBJ whole genome shotgun (WGS) entry which is preliminary data.</text>
</comment>
<dbReference type="EMBL" id="LFJV01000011">
    <property type="protein sequence ID" value="KMM34840.1"/>
    <property type="molecule type" value="Genomic_DNA"/>
</dbReference>
<organism evidence="1 2">
    <name type="scientific">Parabacteroides goldsteinii</name>
    <dbReference type="NCBI Taxonomy" id="328812"/>
    <lineage>
        <taxon>Bacteria</taxon>
        <taxon>Pseudomonadati</taxon>
        <taxon>Bacteroidota</taxon>
        <taxon>Bacteroidia</taxon>
        <taxon>Bacteroidales</taxon>
        <taxon>Tannerellaceae</taxon>
        <taxon>Parabacteroides</taxon>
    </lineage>
</organism>
<evidence type="ECO:0000313" key="2">
    <source>
        <dbReference type="Proteomes" id="UP000036166"/>
    </source>
</evidence>
<dbReference type="RefSeq" id="WP_048314564.1">
    <property type="nucleotide sequence ID" value="NZ_LFJV01000011.1"/>
</dbReference>
<dbReference type="Proteomes" id="UP000036166">
    <property type="component" value="Unassembled WGS sequence"/>
</dbReference>
<accession>A0A0J6CNQ1</accession>
<reference evidence="1 2" key="1">
    <citation type="submission" date="2015-06" db="EMBL/GenBank/DDBJ databases">
        <title>Draft Genome Sequence of Parabacteroides goldsteinii with Putative Novel Metallo-Beta-Lactamases Isolated from a Blood Culture from a Human Patient.</title>
        <authorList>
            <person name="Krogh T.J."/>
            <person name="Agergaard C.N."/>
            <person name="Moller-Jensen J."/>
            <person name="Justesen U.S."/>
        </authorList>
    </citation>
    <scope>NUCLEOTIDE SEQUENCE [LARGE SCALE GENOMIC DNA]</scope>
    <source>
        <strain evidence="1 2">910340</strain>
    </source>
</reference>
<protein>
    <submittedName>
        <fullName evidence="1">Uncharacterized protein</fullName>
    </submittedName>
</protein>